<keyword evidence="4 7" id="KW-1133">Transmembrane helix</keyword>
<comment type="caution">
    <text evidence="8">The sequence shown here is derived from an EMBL/GenBank/DDBJ whole genome shotgun (WGS) entry which is preliminary data.</text>
</comment>
<proteinExistence type="predicted"/>
<feature type="compositionally biased region" description="Basic and acidic residues" evidence="6">
    <location>
        <begin position="940"/>
        <end position="957"/>
    </location>
</feature>
<feature type="transmembrane region" description="Helical" evidence="7">
    <location>
        <begin position="612"/>
        <end position="631"/>
    </location>
</feature>
<dbReference type="PANTHER" id="PTHR30509">
    <property type="entry name" value="P-HYDROXYBENZOIC ACID EFFLUX PUMP SUBUNIT-RELATED"/>
    <property type="match status" value="1"/>
</dbReference>
<reference evidence="8" key="1">
    <citation type="submission" date="2022-10" db="EMBL/GenBank/DDBJ databases">
        <authorList>
            <person name="Chen Y."/>
            <person name="Dougan E. K."/>
            <person name="Chan C."/>
            <person name="Rhodes N."/>
            <person name="Thang M."/>
        </authorList>
    </citation>
    <scope>NUCLEOTIDE SEQUENCE</scope>
</reference>
<feature type="transmembrane region" description="Helical" evidence="7">
    <location>
        <begin position="532"/>
        <end position="550"/>
    </location>
</feature>
<evidence type="ECO:0000256" key="7">
    <source>
        <dbReference type="SAM" id="Phobius"/>
    </source>
</evidence>
<dbReference type="EMBL" id="CAMXCT010000571">
    <property type="protein sequence ID" value="CAI3980631.1"/>
    <property type="molecule type" value="Genomic_DNA"/>
</dbReference>
<dbReference type="Proteomes" id="UP001152797">
    <property type="component" value="Unassembled WGS sequence"/>
</dbReference>
<feature type="transmembrane region" description="Helical" evidence="7">
    <location>
        <begin position="228"/>
        <end position="254"/>
    </location>
</feature>
<name>A0A9P1FLU3_9DINO</name>
<evidence type="ECO:0000313" key="9">
    <source>
        <dbReference type="EMBL" id="CAL1134006.1"/>
    </source>
</evidence>
<feature type="region of interest" description="Disordered" evidence="6">
    <location>
        <begin position="925"/>
        <end position="958"/>
    </location>
</feature>
<evidence type="ECO:0000256" key="1">
    <source>
        <dbReference type="ARBA" id="ARBA00004651"/>
    </source>
</evidence>
<evidence type="ECO:0000313" key="8">
    <source>
        <dbReference type="EMBL" id="CAI3980631.1"/>
    </source>
</evidence>
<feature type="transmembrane region" description="Helical" evidence="7">
    <location>
        <begin position="134"/>
        <end position="153"/>
    </location>
</feature>
<dbReference type="PANTHER" id="PTHR30509:SF9">
    <property type="entry name" value="MULTIDRUG RESISTANCE PROTEIN MDTO"/>
    <property type="match status" value="1"/>
</dbReference>
<evidence type="ECO:0000256" key="5">
    <source>
        <dbReference type="ARBA" id="ARBA00023136"/>
    </source>
</evidence>
<feature type="transmembrane region" description="Helical" evidence="7">
    <location>
        <begin position="501"/>
        <end position="520"/>
    </location>
</feature>
<reference evidence="9" key="2">
    <citation type="submission" date="2024-04" db="EMBL/GenBank/DDBJ databases">
        <authorList>
            <person name="Chen Y."/>
            <person name="Shah S."/>
            <person name="Dougan E. K."/>
            <person name="Thang M."/>
            <person name="Chan C."/>
        </authorList>
    </citation>
    <scope>NUCLEOTIDE SEQUENCE [LARGE SCALE GENOMIC DNA]</scope>
</reference>
<dbReference type="OrthoDB" id="412802at2759"/>
<comment type="subcellular location">
    <subcellularLocation>
        <location evidence="1">Cell membrane</location>
        <topology evidence="1">Multi-pass membrane protein</topology>
    </subcellularLocation>
</comment>
<dbReference type="GO" id="GO:0005886">
    <property type="term" value="C:plasma membrane"/>
    <property type="evidence" value="ECO:0007669"/>
    <property type="project" value="UniProtKB-SubCell"/>
</dbReference>
<evidence type="ECO:0000256" key="3">
    <source>
        <dbReference type="ARBA" id="ARBA00022692"/>
    </source>
</evidence>
<dbReference type="EMBL" id="CAMXCT020000571">
    <property type="protein sequence ID" value="CAL1134006.1"/>
    <property type="molecule type" value="Genomic_DNA"/>
</dbReference>
<keyword evidence="5 7" id="KW-0472">Membrane</keyword>
<accession>A0A9P1FLU3</accession>
<sequence>MIGVHHVVERSSPHSRCIELAMDVESPEKEQLIHTPRTLELVTRTRGALSESRGWIRTSTQKLFGHDWNPRFAANAEVAFRGALFLLLCSIPVIIPDGVSETRDMMMKYGVYNSSVCVFIVFNLGKTFGEAFDIAISGIKGTVLAAFMGWIMYTISPGGYTDESIDFWLGVVLGSVYVCVVMLLNLNLTLQMFAISNFAGTWMVFLNPKEIAIVTPPWVGDWSLQTDILLQGLVCTAIGFATVMAAMLLPYPLWSLTYVQENQLVMNRSISKVLHMMVNYYSQTQPNVYHKDAVLRSLREVQSMTDDNDPLIRAAWWECFGMGRTQLKRQVLHTMDQMSSRVYDLAFNAWTVSTASAHEYRHLNVNLMQKVKPQTNALLDEMENLLLKLVQAISDGQLSPEEGADVASSVAHLRALEKQLSWEFYESRRTITLNDSTKMYEDVRVAQVLQWSISRIAGEIAEVAEGVCKFSTDTNALPPSPESGGMCAIFEGLHDKDHLLYAWRGISSFFLCFLIGYHGFGYKDDDQERYLISPWSSAIAATAPLLMSMYSGSALVNDLNRIQGLMLGNVLARLLGGFVDSCDWADLLFHSLTTFLWTFGGLFVYFHSRTFSTVGVLAAAFGASTLLGVSCGHPDAIGKRSTFDGLMMNCVAFMITMLMDSFFHSNRASDLAYRKLDACYNEIYQSYKSLLDPQEKKVIFRSAQARKLLFEAKQMNEEAALEPRFWRIRWHYDLFLSVCNEMENVVITLATLESAIAENGRSGDEKFPTFVQLAEGSTSNNTYCMFGDEKSVILLLKFAGVRKLLKVFVHETVQQFAGFSDEDSTHQFFQEQQRVEEEFMRDTVPKFFGLDDDQPELCMSHDEMAHLSVVFAGLKRTTALLRRPAVSFGAGDGTGPPRDFAEVPQAKPLVKPRLKGTAEVTKDCSDDDCVGYQPQPEADVVPKEPESEKVQETDPQRHSQRLPCLQLALAAAVVGIAAGVAALKLV</sequence>
<feature type="transmembrane region" description="Helical" evidence="7">
    <location>
        <begin position="78"/>
        <end position="99"/>
    </location>
</feature>
<keyword evidence="10" id="KW-1185">Reference proteome</keyword>
<feature type="transmembrane region" description="Helical" evidence="7">
    <location>
        <begin position="111"/>
        <end position="128"/>
    </location>
</feature>
<feature type="transmembrane region" description="Helical" evidence="7">
    <location>
        <begin position="965"/>
        <end position="983"/>
    </location>
</feature>
<evidence type="ECO:0000313" key="10">
    <source>
        <dbReference type="Proteomes" id="UP001152797"/>
    </source>
</evidence>
<evidence type="ECO:0000256" key="4">
    <source>
        <dbReference type="ARBA" id="ARBA00022989"/>
    </source>
</evidence>
<dbReference type="AlphaFoldDB" id="A0A9P1FLU3"/>
<evidence type="ECO:0000256" key="6">
    <source>
        <dbReference type="SAM" id="MobiDB-lite"/>
    </source>
</evidence>
<organism evidence="8">
    <name type="scientific">Cladocopium goreaui</name>
    <dbReference type="NCBI Taxonomy" id="2562237"/>
    <lineage>
        <taxon>Eukaryota</taxon>
        <taxon>Sar</taxon>
        <taxon>Alveolata</taxon>
        <taxon>Dinophyceae</taxon>
        <taxon>Suessiales</taxon>
        <taxon>Symbiodiniaceae</taxon>
        <taxon>Cladocopium</taxon>
    </lineage>
</organism>
<keyword evidence="2" id="KW-1003">Cell membrane</keyword>
<protein>
    <submittedName>
        <fullName evidence="8">Uncharacterized protein</fullName>
    </submittedName>
</protein>
<evidence type="ECO:0000256" key="2">
    <source>
        <dbReference type="ARBA" id="ARBA00022475"/>
    </source>
</evidence>
<gene>
    <name evidence="8" type="ORF">C1SCF055_LOCUS8494</name>
</gene>
<feature type="transmembrane region" description="Helical" evidence="7">
    <location>
        <begin position="165"/>
        <end position="184"/>
    </location>
</feature>
<feature type="transmembrane region" description="Helical" evidence="7">
    <location>
        <begin position="643"/>
        <end position="663"/>
    </location>
</feature>
<dbReference type="EMBL" id="CAMXCT030000571">
    <property type="protein sequence ID" value="CAL4767943.1"/>
    <property type="molecule type" value="Genomic_DNA"/>
</dbReference>
<keyword evidence="3 7" id="KW-0812">Transmembrane</keyword>
<feature type="transmembrane region" description="Helical" evidence="7">
    <location>
        <begin position="587"/>
        <end position="606"/>
    </location>
</feature>